<feature type="region of interest" description="Disordered" evidence="1">
    <location>
        <begin position="31"/>
        <end position="138"/>
    </location>
</feature>
<dbReference type="GO" id="GO:0071966">
    <property type="term" value="P:fungal-type cell wall polysaccharide metabolic process"/>
    <property type="evidence" value="ECO:0007669"/>
    <property type="project" value="TreeGrafter"/>
</dbReference>
<dbReference type="AlphaFoldDB" id="A0A2N8UB03"/>
<name>A0A2N8UB03_9BASI</name>
<dbReference type="PANTHER" id="PTHR34154">
    <property type="entry name" value="ALKALI-SENSITIVE LINKAGE PROTEIN 1"/>
    <property type="match status" value="1"/>
</dbReference>
<feature type="compositionally biased region" description="Basic residues" evidence="1">
    <location>
        <begin position="31"/>
        <end position="48"/>
    </location>
</feature>
<feature type="signal peptide" evidence="2">
    <location>
        <begin position="1"/>
        <end position="28"/>
    </location>
</feature>
<dbReference type="InterPro" id="IPR053183">
    <property type="entry name" value="ASL1"/>
</dbReference>
<dbReference type="Proteomes" id="UP000239563">
    <property type="component" value="Chromosome III"/>
</dbReference>
<evidence type="ECO:0000256" key="2">
    <source>
        <dbReference type="SAM" id="SignalP"/>
    </source>
</evidence>
<sequence length="394" mass="41484">MLVLNHKLILLAFLVLALFLAAADSVDAKKQCHAKGRKHKHHHKRPHKQSSSAASPTAPKPTTNQDATGSTSGSTASSGSSSSSGSGSGSSSSSSSGSSSSSTSGDSTSSSSGSSSSSSSSSGSTISISGFTPPKGKAGVAGGNSLKWIANSLGWYYDWTPNPDNPNGDNILAVPMLWGLGRVGHDDDWARFEAFKKLKPGSSPFVMGFNEPDFSGSGSSGKISPEDAASAWEQYLAPHARAGAKLISPSMAMQKDETWMAPFLKAVKTQPDIIAVHIFQDNMDGVKGVLDHYAQYGKPMWITEFACINYQGPSPVYCDQSKVDSMLNQMVQLFESDSRVTAYSVSDANNGPFGDLTPNQAGQSLSATGKSYLASVQQADSKKRRRDGLVPVRR</sequence>
<evidence type="ECO:0000256" key="1">
    <source>
        <dbReference type="SAM" id="MobiDB-lite"/>
    </source>
</evidence>
<reference evidence="4 5" key="1">
    <citation type="submission" date="2017-02" db="EMBL/GenBank/DDBJ databases">
        <authorList>
            <person name="Peterson S.W."/>
        </authorList>
    </citation>
    <scope>NUCLEOTIDE SEQUENCE [LARGE SCALE GENOMIC DNA]</scope>
    <source>
        <strain evidence="4 5">SRS1_H2-8</strain>
    </source>
</reference>
<dbReference type="InterPro" id="IPR017853">
    <property type="entry name" value="GH"/>
</dbReference>
<dbReference type="GO" id="GO:0009277">
    <property type="term" value="C:fungal-type cell wall"/>
    <property type="evidence" value="ECO:0007669"/>
    <property type="project" value="TreeGrafter"/>
</dbReference>
<evidence type="ECO:0000313" key="4">
    <source>
        <dbReference type="EMBL" id="SJX61902.1"/>
    </source>
</evidence>
<proteinExistence type="predicted"/>
<feature type="compositionally biased region" description="Low complexity" evidence="1">
    <location>
        <begin position="50"/>
        <end position="130"/>
    </location>
</feature>
<dbReference type="InterPro" id="IPR024655">
    <property type="entry name" value="Asl1_glyco_hydro_catalytic"/>
</dbReference>
<evidence type="ECO:0000313" key="5">
    <source>
        <dbReference type="Proteomes" id="UP000239563"/>
    </source>
</evidence>
<protein>
    <recommendedName>
        <fullName evidence="3">Asl1-like glycosyl hydrolase catalytic domain-containing protein</fullName>
    </recommendedName>
</protein>
<dbReference type="FunFam" id="3.20.20.80:FF:000433">
    <property type="entry name" value="Chromosome 16, whole genome shotgun sequence"/>
    <property type="match status" value="1"/>
</dbReference>
<accession>A0A2N8UB03</accession>
<dbReference type="Gene3D" id="3.20.20.80">
    <property type="entry name" value="Glycosidases"/>
    <property type="match status" value="1"/>
</dbReference>
<feature type="domain" description="Asl1-like glycosyl hydrolase catalytic" evidence="3">
    <location>
        <begin position="145"/>
        <end position="372"/>
    </location>
</feature>
<evidence type="ECO:0000259" key="3">
    <source>
        <dbReference type="Pfam" id="PF11790"/>
    </source>
</evidence>
<organism evidence="4 5">
    <name type="scientific">Sporisorium reilianum f. sp. reilianum</name>
    <dbReference type="NCBI Taxonomy" id="72559"/>
    <lineage>
        <taxon>Eukaryota</taxon>
        <taxon>Fungi</taxon>
        <taxon>Dikarya</taxon>
        <taxon>Basidiomycota</taxon>
        <taxon>Ustilaginomycotina</taxon>
        <taxon>Ustilaginomycetes</taxon>
        <taxon>Ustilaginales</taxon>
        <taxon>Ustilaginaceae</taxon>
        <taxon>Sporisorium</taxon>
    </lineage>
</organism>
<dbReference type="SUPFAM" id="SSF51445">
    <property type="entry name" value="(Trans)glycosidases"/>
    <property type="match status" value="1"/>
</dbReference>
<dbReference type="EMBL" id="LT795056">
    <property type="protein sequence ID" value="SJX61902.1"/>
    <property type="molecule type" value="Genomic_DNA"/>
</dbReference>
<feature type="chain" id="PRO_5014634181" description="Asl1-like glycosyl hydrolase catalytic domain-containing protein" evidence="2">
    <location>
        <begin position="29"/>
        <end position="394"/>
    </location>
</feature>
<dbReference type="Pfam" id="PF11790">
    <property type="entry name" value="Glyco_hydro_cc"/>
    <property type="match status" value="1"/>
</dbReference>
<keyword evidence="2" id="KW-0732">Signal</keyword>
<dbReference type="PANTHER" id="PTHR34154:SF14">
    <property type="entry name" value="ASL1-LIKE GLYCOSYL HYDROLASE CATALYTIC DOMAIN-CONTAINING PROTEIN"/>
    <property type="match status" value="1"/>
</dbReference>
<gene>
    <name evidence="4" type="ORF">SRS1_12886</name>
</gene>